<evidence type="ECO:0000256" key="5">
    <source>
        <dbReference type="RuleBase" id="RU000568"/>
    </source>
</evidence>
<evidence type="ECO:0000256" key="3">
    <source>
        <dbReference type="ARBA" id="ARBA00023274"/>
    </source>
</evidence>
<reference evidence="7 8" key="1">
    <citation type="journal article" date="2015" name="Nature">
        <title>rRNA introns, odd ribosomes, and small enigmatic genomes across a large radiation of phyla.</title>
        <authorList>
            <person name="Brown C.T."/>
            <person name="Hug L.A."/>
            <person name="Thomas B.C."/>
            <person name="Sharon I."/>
            <person name="Castelle C.J."/>
            <person name="Singh A."/>
            <person name="Wilkins M.J."/>
            <person name="Williams K.H."/>
            <person name="Banfield J.F."/>
        </authorList>
    </citation>
    <scope>NUCLEOTIDE SEQUENCE [LARGE SCALE GENOMIC DNA]</scope>
</reference>
<organism evidence="7 8">
    <name type="scientific">Candidatus Gottesmanbacteria bacterium GW2011_GWA2_47_9</name>
    <dbReference type="NCBI Taxonomy" id="1618445"/>
    <lineage>
        <taxon>Bacteria</taxon>
        <taxon>Candidatus Gottesmaniibacteriota</taxon>
    </lineage>
</organism>
<dbReference type="EMBL" id="LCOY01000044">
    <property type="protein sequence ID" value="KKU86952.1"/>
    <property type="molecule type" value="Genomic_DNA"/>
</dbReference>
<dbReference type="InterPro" id="IPR037229">
    <property type="entry name" value="Ribosomal_bL35_sf"/>
</dbReference>
<dbReference type="Pfam" id="PF01632">
    <property type="entry name" value="Ribosomal_L35p"/>
    <property type="match status" value="1"/>
</dbReference>
<comment type="similarity">
    <text evidence="1 5">Belongs to the bacterial ribosomal protein bL35 family.</text>
</comment>
<dbReference type="SUPFAM" id="SSF143034">
    <property type="entry name" value="L35p-like"/>
    <property type="match status" value="1"/>
</dbReference>
<evidence type="ECO:0000256" key="2">
    <source>
        <dbReference type="ARBA" id="ARBA00022980"/>
    </source>
</evidence>
<feature type="region of interest" description="Disordered" evidence="6">
    <location>
        <begin position="22"/>
        <end position="43"/>
    </location>
</feature>
<comment type="caution">
    <text evidence="7">The sequence shown here is derived from an EMBL/GenBank/DDBJ whole genome shotgun (WGS) entry which is preliminary data.</text>
</comment>
<dbReference type="GO" id="GO:0006412">
    <property type="term" value="P:translation"/>
    <property type="evidence" value="ECO:0007669"/>
    <property type="project" value="InterPro"/>
</dbReference>
<dbReference type="InterPro" id="IPR021137">
    <property type="entry name" value="Ribosomal_bL35-like"/>
</dbReference>
<accession>A0A0G1TYM3</accession>
<gene>
    <name evidence="7" type="ORF">UY16_C0044G0009</name>
</gene>
<dbReference type="AlphaFoldDB" id="A0A0G1TYM3"/>
<evidence type="ECO:0000313" key="8">
    <source>
        <dbReference type="Proteomes" id="UP000034739"/>
    </source>
</evidence>
<protein>
    <recommendedName>
        <fullName evidence="4 5">50S ribosomal protein L35</fullName>
    </recommendedName>
</protein>
<feature type="compositionally biased region" description="Basic residues" evidence="6">
    <location>
        <begin position="29"/>
        <end position="41"/>
    </location>
</feature>
<dbReference type="GO" id="GO:0005840">
    <property type="term" value="C:ribosome"/>
    <property type="evidence" value="ECO:0007669"/>
    <property type="project" value="UniProtKB-KW"/>
</dbReference>
<proteinExistence type="inferred from homology"/>
<keyword evidence="2 5" id="KW-0689">Ribosomal protein</keyword>
<dbReference type="Proteomes" id="UP000034739">
    <property type="component" value="Unassembled WGS sequence"/>
</dbReference>
<evidence type="ECO:0000256" key="1">
    <source>
        <dbReference type="ARBA" id="ARBA00006598"/>
    </source>
</evidence>
<dbReference type="GO" id="GO:1990904">
    <property type="term" value="C:ribonucleoprotein complex"/>
    <property type="evidence" value="ECO:0007669"/>
    <property type="project" value="UniProtKB-KW"/>
</dbReference>
<evidence type="ECO:0000256" key="4">
    <source>
        <dbReference type="ARBA" id="ARBA00035486"/>
    </source>
</evidence>
<keyword evidence="3 5" id="KW-0687">Ribonucleoprotein</keyword>
<sequence length="64" mass="7667">MKMKTKKIVRKRFKITKTGKVMHGVQGARHLRSRKTKRHQRRQDLAAEITNVRFSRMIKQFMSA</sequence>
<dbReference type="Gene3D" id="4.10.410.60">
    <property type="match status" value="1"/>
</dbReference>
<dbReference type="InterPro" id="IPR001706">
    <property type="entry name" value="Ribosomal_bL35"/>
</dbReference>
<dbReference type="GO" id="GO:0003735">
    <property type="term" value="F:structural constituent of ribosome"/>
    <property type="evidence" value="ECO:0007669"/>
    <property type="project" value="InterPro"/>
</dbReference>
<name>A0A0G1TYM3_9BACT</name>
<evidence type="ECO:0000256" key="6">
    <source>
        <dbReference type="SAM" id="MobiDB-lite"/>
    </source>
</evidence>
<dbReference type="PRINTS" id="PR00064">
    <property type="entry name" value="RIBOSOMALL35"/>
</dbReference>
<evidence type="ECO:0000313" key="7">
    <source>
        <dbReference type="EMBL" id="KKU86952.1"/>
    </source>
</evidence>